<comment type="caution">
    <text evidence="1">The sequence shown here is derived from an EMBL/GenBank/DDBJ whole genome shotgun (WGS) entry which is preliminary data.</text>
</comment>
<proteinExistence type="predicted"/>
<sequence length="730" mass="82417">MGITGLIPFLEKSSKKTNISEFSGKTVAIDTYCWLHKGAFSCADKIIMGQATDAYVKYCMKLVNMLLGHNIKPILVFDGRHLPAKAETEVKRRESRNANRKRAAELIKMGKSFEGKNLLRRSLDVSHKMALEVIKACQAHNIDCIVAPYEADAQLAYLNISGIADVVITEDSDLTLFGCKKIFFKMDMYGYGVLVEQNKLHLAMGLSQSQFHMDKFRHMCILSGCDYLASLPGIGLAKACKFIIKNSDENIYNALQRLGSSLNMKSLTVTKEYRDNFMRALVTFKHQLVYCPLRRKQVRLHSPPPDVTEEQLKYAGTEIDERLALQLALGNFDPFTKEQLHDFNPDSRQKFSNAWSETKVAKHVSIWSRNFMLQEVKDKKSSPSPTKEKKVPMRTSSTRGQVAVMNTGSLRKNITPKKRTFEESEMSSDEIIQMYKEDNKKDSTKSVAPKEKLETSRPEEQTSPVFSRRSNPFRKMDDSSDTSPSLLDRGRRKIPARLRFRPTVIDDSVIVQSKFFASEVKKDIQDEPTDVAESMTTNVDEEDCKENNGYLNDAVIIPESEELEEELQAPEQENCDKDSGYKGSSDGKDLDLSAMSCDNEIVAENEPLHLVGNVSPEKKYQASEAFVPEEVKRETNDSSISPREEENIEFSITRSVFSESKSSMFRSKNSIPSKRPRNSSSFQNSPSRSSPMQGSSAKKSSSKSITKKNGNIQGQSLLNMFGFQKKYNPL</sequence>
<reference evidence="1" key="1">
    <citation type="submission" date="2023-04" db="EMBL/GenBank/DDBJ databases">
        <title>A chromosome-level genome assembly of the parasitoid wasp Eretmocerus hayati.</title>
        <authorList>
            <person name="Zhong Y."/>
            <person name="Liu S."/>
            <person name="Liu Y."/>
        </authorList>
    </citation>
    <scope>NUCLEOTIDE SEQUENCE</scope>
    <source>
        <strain evidence="1">ZJU_SS_LIU_2023</strain>
    </source>
</reference>
<dbReference type="EMBL" id="CM056744">
    <property type="protein sequence ID" value="KAJ8665103.1"/>
    <property type="molecule type" value="Genomic_DNA"/>
</dbReference>
<keyword evidence="2" id="KW-1185">Reference proteome</keyword>
<protein>
    <submittedName>
        <fullName evidence="1">Uncharacterized protein</fullName>
    </submittedName>
</protein>
<evidence type="ECO:0000313" key="2">
    <source>
        <dbReference type="Proteomes" id="UP001239111"/>
    </source>
</evidence>
<dbReference type="Proteomes" id="UP001239111">
    <property type="component" value="Chromosome 4"/>
</dbReference>
<evidence type="ECO:0000313" key="1">
    <source>
        <dbReference type="EMBL" id="KAJ8665103.1"/>
    </source>
</evidence>
<accession>A0ACC2N2X7</accession>
<organism evidence="1 2">
    <name type="scientific">Eretmocerus hayati</name>
    <dbReference type="NCBI Taxonomy" id="131215"/>
    <lineage>
        <taxon>Eukaryota</taxon>
        <taxon>Metazoa</taxon>
        <taxon>Ecdysozoa</taxon>
        <taxon>Arthropoda</taxon>
        <taxon>Hexapoda</taxon>
        <taxon>Insecta</taxon>
        <taxon>Pterygota</taxon>
        <taxon>Neoptera</taxon>
        <taxon>Endopterygota</taxon>
        <taxon>Hymenoptera</taxon>
        <taxon>Apocrita</taxon>
        <taxon>Proctotrupomorpha</taxon>
        <taxon>Chalcidoidea</taxon>
        <taxon>Aphelinidae</taxon>
        <taxon>Aphelininae</taxon>
        <taxon>Eretmocerus</taxon>
    </lineage>
</organism>
<name>A0ACC2N2X7_9HYME</name>
<gene>
    <name evidence="1" type="ORF">QAD02_006765</name>
</gene>